<dbReference type="RefSeq" id="WP_139000340.1">
    <property type="nucleotide sequence ID" value="NZ_BAABAV010000001.1"/>
</dbReference>
<organism evidence="3 4">
    <name type="scientific">Hyunsoonleella aestuarii</name>
    <dbReference type="NCBI Taxonomy" id="912802"/>
    <lineage>
        <taxon>Bacteria</taxon>
        <taxon>Pseudomonadati</taxon>
        <taxon>Bacteroidota</taxon>
        <taxon>Flavobacteriia</taxon>
        <taxon>Flavobacteriales</taxon>
        <taxon>Flavobacteriaceae</taxon>
    </lineage>
</organism>
<feature type="domain" description="M23ase beta-sheet core" evidence="2">
    <location>
        <begin position="96"/>
        <end position="195"/>
    </location>
</feature>
<evidence type="ECO:0000313" key="4">
    <source>
        <dbReference type="Proteomes" id="UP001500027"/>
    </source>
</evidence>
<keyword evidence="1" id="KW-0732">Signal</keyword>
<dbReference type="PANTHER" id="PTHR21666">
    <property type="entry name" value="PEPTIDASE-RELATED"/>
    <property type="match status" value="1"/>
</dbReference>
<comment type="caution">
    <text evidence="3">The sequence shown here is derived from an EMBL/GenBank/DDBJ whole genome shotgun (WGS) entry which is preliminary data.</text>
</comment>
<dbReference type="Gene3D" id="2.70.70.10">
    <property type="entry name" value="Glucose Permease (Domain IIA)"/>
    <property type="match status" value="1"/>
</dbReference>
<dbReference type="SUPFAM" id="SSF51261">
    <property type="entry name" value="Duplicated hybrid motif"/>
    <property type="match status" value="1"/>
</dbReference>
<accession>A0ABP8ECC4</accession>
<evidence type="ECO:0000313" key="3">
    <source>
        <dbReference type="EMBL" id="GAA4269770.1"/>
    </source>
</evidence>
<evidence type="ECO:0000256" key="1">
    <source>
        <dbReference type="ARBA" id="ARBA00022729"/>
    </source>
</evidence>
<gene>
    <name evidence="3" type="ORF">GCM10022257_18710</name>
</gene>
<dbReference type="Proteomes" id="UP001500027">
    <property type="component" value="Unassembled WGS sequence"/>
</dbReference>
<dbReference type="PANTHER" id="PTHR21666:SF289">
    <property type="entry name" value="L-ALA--D-GLU ENDOPEPTIDASE"/>
    <property type="match status" value="1"/>
</dbReference>
<dbReference type="InterPro" id="IPR011055">
    <property type="entry name" value="Dup_hybrid_motif"/>
</dbReference>
<dbReference type="InterPro" id="IPR016047">
    <property type="entry name" value="M23ase_b-sheet_dom"/>
</dbReference>
<name>A0ABP8ECC4_9FLAO</name>
<dbReference type="CDD" id="cd12797">
    <property type="entry name" value="M23_peptidase"/>
    <property type="match status" value="1"/>
</dbReference>
<sequence length="229" mass="26033">MDSNDFAKFLSRISSTPLRVLDTSIPNSKYIYLDLSYDNSNLEKIDASSSESLSRFVNSHIKLHHALVAFGGYNEIRSIYQRSNHFNINQETERNVHLGIDLWCGTNTPIYAPIDARVHSFKNNKNHGDYGPTIILKHVIKDVLFYTLYGHLSMDSILNLKVGQFFKKGDCIARLGDSDVNGDYPPHLHFQIIKDIESYTGDYPGVCSKNDLDFYLKNCPDPNLILKLA</sequence>
<evidence type="ECO:0000259" key="2">
    <source>
        <dbReference type="Pfam" id="PF01551"/>
    </source>
</evidence>
<proteinExistence type="predicted"/>
<dbReference type="EMBL" id="BAABAV010000001">
    <property type="protein sequence ID" value="GAA4269770.1"/>
    <property type="molecule type" value="Genomic_DNA"/>
</dbReference>
<protein>
    <recommendedName>
        <fullName evidence="2">M23ase beta-sheet core domain-containing protein</fullName>
    </recommendedName>
</protein>
<reference evidence="4" key="1">
    <citation type="journal article" date="2019" name="Int. J. Syst. Evol. Microbiol.">
        <title>The Global Catalogue of Microorganisms (GCM) 10K type strain sequencing project: providing services to taxonomists for standard genome sequencing and annotation.</title>
        <authorList>
            <consortium name="The Broad Institute Genomics Platform"/>
            <consortium name="The Broad Institute Genome Sequencing Center for Infectious Disease"/>
            <person name="Wu L."/>
            <person name="Ma J."/>
        </authorList>
    </citation>
    <scope>NUCLEOTIDE SEQUENCE [LARGE SCALE GENOMIC DNA]</scope>
    <source>
        <strain evidence="4">JCM 17452</strain>
    </source>
</reference>
<keyword evidence="4" id="KW-1185">Reference proteome</keyword>
<dbReference type="Pfam" id="PF01551">
    <property type="entry name" value="Peptidase_M23"/>
    <property type="match status" value="1"/>
</dbReference>
<dbReference type="InterPro" id="IPR050570">
    <property type="entry name" value="Cell_wall_metabolism_enzyme"/>
</dbReference>